<dbReference type="Gene3D" id="2.60.40.3710">
    <property type="match status" value="3"/>
</dbReference>
<evidence type="ECO:0000259" key="3">
    <source>
        <dbReference type="SMART" id="SM01360"/>
    </source>
</evidence>
<evidence type="ECO:0000256" key="1">
    <source>
        <dbReference type="ARBA" id="ARBA00010556"/>
    </source>
</evidence>
<dbReference type="eggNOG" id="COG2373">
    <property type="taxonomic scope" value="Bacteria"/>
</dbReference>
<dbReference type="InterPro" id="IPR032812">
    <property type="entry name" value="SbsA_Ig"/>
</dbReference>
<dbReference type="InterPro" id="IPR008930">
    <property type="entry name" value="Terpenoid_cyclase/PrenylTrfase"/>
</dbReference>
<dbReference type="Pfam" id="PF17973">
    <property type="entry name" value="bMG10"/>
    <property type="match status" value="1"/>
</dbReference>
<keyword evidence="5" id="KW-1185">Reference proteome</keyword>
<dbReference type="Pfam" id="PF13205">
    <property type="entry name" value="Big_5"/>
    <property type="match status" value="4"/>
</dbReference>
<dbReference type="InterPro" id="IPR051802">
    <property type="entry name" value="YfhM-like"/>
</dbReference>
<dbReference type="PANTHER" id="PTHR40094:SF1">
    <property type="entry name" value="UBIQUITIN DOMAIN-CONTAINING PROTEIN"/>
    <property type="match status" value="1"/>
</dbReference>
<comment type="similarity">
    <text evidence="1">Belongs to the protease inhibitor I39 (alpha-2-macroglobulin) family. Bacterial alpha-2-macroglobulin subfamily.</text>
</comment>
<organism evidence="4 5">
    <name type="scientific">Roseiflexus castenholzii (strain DSM 13941 / HLO8)</name>
    <dbReference type="NCBI Taxonomy" id="383372"/>
    <lineage>
        <taxon>Bacteria</taxon>
        <taxon>Bacillati</taxon>
        <taxon>Chloroflexota</taxon>
        <taxon>Chloroflexia</taxon>
        <taxon>Chloroflexales</taxon>
        <taxon>Roseiflexineae</taxon>
        <taxon>Roseiflexaceae</taxon>
        <taxon>Roseiflexus</taxon>
    </lineage>
</organism>
<dbReference type="Proteomes" id="UP000000263">
    <property type="component" value="Chromosome"/>
</dbReference>
<accession>A7NQX6</accession>
<evidence type="ECO:0000313" key="5">
    <source>
        <dbReference type="Proteomes" id="UP000000263"/>
    </source>
</evidence>
<sequence length="1757" mass="186989">MRVLRQIGVIWTGALLVIVVASLALPGARFLILPALSAVPAVVSVSPPDGARSVSPRAVLTIQFSASMNPPSVEHALRIDPATDVVYGWDLDRTTLTITPTTALQAGVRYHITVAETALSRYFRPLAQPFTFAFETAPPAAITALLPRDGSVDVALDTLVGVRFSRPIVSLDALARSATLPALRSDPPLAGSVTWLDPATLLFRPSEPLRPGVRYTFSLDPDLTDQSGVPLGRAYTWSFTTLAPMVREVSPPPNARLVGPYEPLRMVFSQPVDLQALEAALSITPAAPGTLEEALLPDGTQIVTYTPTIAWQAGTAYTVALPAALADGTALLAQPYRWSFVTAPKPALIGRFPGEGQLLPPGSNVRLIFSTPVDAEALRAQLRIDPPVDALRVTTNDGEARIDASLQAATLYTITIPASLTDRAGVALERDYQVRFFTAPAVPSLTLPEATGRVIQALPDQTIGVLTRRTNLSELRLALYRLDEATLLRALSFSDSEWTAFEPSRYGLSLLRSWSEPLADPLNTTVESNVTVTLDDGSPPPSGIYFLRLRTPERAGTGVILVVSRAALSLQVIGQRAIVWTTDTVSATVIPDAPLALYRQGSPVAVGRSDDRGVWTIDLSSMNPRDLVAISSDLSTFAALETPPPTAPAPRLRIVLATDRTVYSPGAQVSIRGFARQVDGQSFEPPTPGLPLSLEVRDPSGRTVQKRITLDGTGVFETTLPLSDNAQPGIYRVSTPQDTDSTLAFYVDESMPLRVTVARDHNNDVLVTVRTPEGLPVAGADVAWTIDCEPLSPPMNGEIVFGAADPPPPLSGTGVADSNGVLVIATPSLSPASFYRYRFRARVAEPYGPAITIERLLETPPAPLVGLRTLSSIVRVGTPASVEVITLIGDQPLAAQRVQIEATLLNGEASNDAAASPVDRPILSRVVETDSDGRAILSVPLPAPGVYRVRASLDSVAQATPPTDLILRAYQPGFTDWRGGQQGTMLLTDRRQYRPGDTALLLPLTALPEGPALLTVHSSSGDVREELRTLRAGEPMTLTLTPDDAPGVWVTLTPALRLPVQHPLQVDLPVVAVDTSLSLTLTTDAQTYTPDTNATLTLTVTNANDTPTPVDTLVRIVTDDAEMQQTVVWRVERTNDAGVLRINARLPRSPGIVPVDVWVAGERGIGRVSTRLTVVQPVAAQIIAPPFARAGDQIDTRIRLTTTDGITRETSVALRLPDGTSSVQIVTIPATGVTSLPFTLRAPDAIALEVQATVTTGAAFSETVRTTLPVRSPAATISSSGGALVTDRFETQIARPGDGSAEWGWLDLAVAPSLKGLSLEQSRAFMALPDRHSLEDAAIILMAASLTEARPDVQAATKHLVERQTNDGGWSWRFGGGSNPAVTAIVLEALADAKAAGVPLPDGSLERATTLALRLVRDPDVPLETRFCLSSALTQLGVVESLLPRDWDEGELDVHGMACHLFVLPPDQARVSPTLPRLISLAQRADGKAWWSAPPDSAFPYDDVATTALAMRAIHHASPRHPLATDATRWLIARMTPTGWGDALTTARVVQALRVIMPADASASVTLSLNGAPITLPDTPDATLRLVPIPIADLRPTNTLVVTSSGAPALVAWQTTHAVSAPLSFEGVGLLREYLDPRTGAPINPVGLKQGQLVQVRLTLAAFHERRFVSVRDALPAGFALVETDAGSIFQIDAFDDRIEIAAETLPPGIHQYTYLARASVAGAYAAPPPKLILPGGRAFTGVATANMVRIDAAARA</sequence>
<gene>
    <name evidence="4" type="ordered locus">Rcas_3939</name>
</gene>
<proteinExistence type="inferred from homology"/>
<dbReference type="SMART" id="SM01360">
    <property type="entry name" value="A2M"/>
    <property type="match status" value="1"/>
</dbReference>
<evidence type="ECO:0000256" key="2">
    <source>
        <dbReference type="ARBA" id="ARBA00022729"/>
    </source>
</evidence>
<reference evidence="4 5" key="1">
    <citation type="submission" date="2007-08" db="EMBL/GenBank/DDBJ databases">
        <title>Complete sequence of Roseiflexus castenholzii DSM 13941.</title>
        <authorList>
            <consortium name="US DOE Joint Genome Institute"/>
            <person name="Copeland A."/>
            <person name="Lucas S."/>
            <person name="Lapidus A."/>
            <person name="Barry K."/>
            <person name="Glavina del Rio T."/>
            <person name="Dalin E."/>
            <person name="Tice H."/>
            <person name="Pitluck S."/>
            <person name="Thompson L.S."/>
            <person name="Brettin T."/>
            <person name="Bruce D."/>
            <person name="Detter J.C."/>
            <person name="Han C."/>
            <person name="Tapia R."/>
            <person name="Schmutz J."/>
            <person name="Larimer F."/>
            <person name="Land M."/>
            <person name="Hauser L."/>
            <person name="Kyrpides N."/>
            <person name="Mikhailova N."/>
            <person name="Bryant D.A."/>
            <person name="Hanada S."/>
            <person name="Tsukatani Y."/>
            <person name="Richardson P."/>
        </authorList>
    </citation>
    <scope>NUCLEOTIDE SEQUENCE [LARGE SCALE GENOMIC DNA]</scope>
    <source>
        <strain evidence="5">DSM 13941 / HLO8</strain>
    </source>
</reference>
<dbReference type="OrthoDB" id="9767116at2"/>
<name>A7NQX6_ROSCS</name>
<dbReference type="STRING" id="383372.Rcas_3939"/>
<keyword evidence="2" id="KW-0732">Signal</keyword>
<dbReference type="InterPro" id="IPR002890">
    <property type="entry name" value="MG2"/>
</dbReference>
<dbReference type="InterPro" id="IPR041246">
    <property type="entry name" value="Bact_MG10"/>
</dbReference>
<dbReference type="KEGG" id="rca:Rcas_3939"/>
<protein>
    <submittedName>
        <fullName evidence="4">Alpha-2-macroglobulin domain protein</fullName>
    </submittedName>
</protein>
<dbReference type="Pfam" id="PF01835">
    <property type="entry name" value="MG2"/>
    <property type="match status" value="1"/>
</dbReference>
<dbReference type="SUPFAM" id="SSF48239">
    <property type="entry name" value="Terpenoid cyclases/Protein prenyltransferases"/>
    <property type="match status" value="1"/>
</dbReference>
<dbReference type="Gene3D" id="1.50.10.20">
    <property type="match status" value="2"/>
</dbReference>
<dbReference type="HOGENOM" id="CLU_240655_0_0_0"/>
<dbReference type="GO" id="GO:0004866">
    <property type="term" value="F:endopeptidase inhibitor activity"/>
    <property type="evidence" value="ECO:0007669"/>
    <property type="project" value="InterPro"/>
</dbReference>
<feature type="domain" description="Alpha-2-macroglobulin" evidence="3">
    <location>
        <begin position="1126"/>
        <end position="1214"/>
    </location>
</feature>
<dbReference type="Gene3D" id="2.60.40.1930">
    <property type="match status" value="1"/>
</dbReference>
<evidence type="ECO:0000313" key="4">
    <source>
        <dbReference type="EMBL" id="ABU59972.1"/>
    </source>
</evidence>
<dbReference type="InterPro" id="IPR001599">
    <property type="entry name" value="Macroglobln_a2"/>
</dbReference>
<dbReference type="EMBL" id="CP000804">
    <property type="protein sequence ID" value="ABU59972.1"/>
    <property type="molecule type" value="Genomic_DNA"/>
</dbReference>
<dbReference type="RefSeq" id="WP_012122395.1">
    <property type="nucleotide sequence ID" value="NC_009767.1"/>
</dbReference>
<dbReference type="PANTHER" id="PTHR40094">
    <property type="entry name" value="ALPHA-2-MACROGLOBULIN HOMOLOG"/>
    <property type="match status" value="1"/>
</dbReference>